<evidence type="ECO:0000313" key="7">
    <source>
        <dbReference type="Proteomes" id="UP001056855"/>
    </source>
</evidence>
<dbReference type="Pfam" id="PF01925">
    <property type="entry name" value="TauE"/>
    <property type="match status" value="1"/>
</dbReference>
<feature type="transmembrane region" description="Helical" evidence="5">
    <location>
        <begin position="148"/>
        <end position="171"/>
    </location>
</feature>
<dbReference type="PANTHER" id="PTHR43701:SF2">
    <property type="entry name" value="MEMBRANE TRANSPORTER PROTEIN YJNA-RELATED"/>
    <property type="match status" value="1"/>
</dbReference>
<dbReference type="GeneID" id="73292468"/>
<feature type="transmembrane region" description="Helical" evidence="5">
    <location>
        <begin position="177"/>
        <end position="201"/>
    </location>
</feature>
<sequence>MFDFSFGFPLIILLVGIAFLSGIGGTTVGPGGIFLTISLYSLTPISSGTVAGTAHAAFIATGLVGSAAYVHSGEMKTGDARAMALILSLSSIIGALIGAYVNSFVPRTIFGLLLGVVAMATGITIVYRERRGLSPLYQLDAARREGQVVLGVLGFALGITSGLLGVGGPVIAVPALILIGVPMLLALAVAQVQSIFIATFATTGYLFQGNVSLPLAVLVGLPLLAGAVVGWKVAHLVNPAKLKVALGIVLIVVGPYLAL</sequence>
<dbReference type="PANTHER" id="PTHR43701">
    <property type="entry name" value="MEMBRANE TRANSPORTER PROTEIN MJ0441-RELATED"/>
    <property type="match status" value="1"/>
</dbReference>
<dbReference type="InterPro" id="IPR051598">
    <property type="entry name" value="TSUP/Inactive_protease-like"/>
</dbReference>
<dbReference type="KEGG" id="sawl:NGM29_20440"/>
<reference evidence="6" key="1">
    <citation type="submission" date="2022-06" db="EMBL/GenBank/DDBJ databases">
        <title>Diverse halophilic archaea isolated from saline environments.</title>
        <authorList>
            <person name="Cui H.-L."/>
        </authorList>
    </citation>
    <scope>NUCLEOTIDE SEQUENCE</scope>
    <source>
        <strain evidence="6">WLHS1</strain>
        <plasmid evidence="6">unnamed2</plasmid>
    </source>
</reference>
<geneLocation type="plasmid" evidence="6 7">
    <name>unnamed2</name>
</geneLocation>
<evidence type="ECO:0000256" key="4">
    <source>
        <dbReference type="ARBA" id="ARBA00023136"/>
    </source>
</evidence>
<evidence type="ECO:0000256" key="5">
    <source>
        <dbReference type="RuleBase" id="RU363041"/>
    </source>
</evidence>
<evidence type="ECO:0000313" key="6">
    <source>
        <dbReference type="EMBL" id="UTF55854.1"/>
    </source>
</evidence>
<comment type="similarity">
    <text evidence="5">Belongs to the 4-toluene sulfonate uptake permease (TSUP) (TC 2.A.102) family.</text>
</comment>
<feature type="transmembrane region" description="Helical" evidence="5">
    <location>
        <begin position="213"/>
        <end position="234"/>
    </location>
</feature>
<feature type="transmembrane region" description="Helical" evidence="5">
    <location>
        <begin position="108"/>
        <end position="127"/>
    </location>
</feature>
<feature type="transmembrane region" description="Helical" evidence="5">
    <location>
        <begin position="49"/>
        <end position="70"/>
    </location>
</feature>
<name>A0A9E7SVH1_9EURY</name>
<dbReference type="AlphaFoldDB" id="A0A9E7SVH1"/>
<keyword evidence="5" id="KW-1003">Cell membrane</keyword>
<evidence type="ECO:0000256" key="2">
    <source>
        <dbReference type="ARBA" id="ARBA00022692"/>
    </source>
</evidence>
<proteinExistence type="inferred from homology"/>
<gene>
    <name evidence="6" type="ORF">NGM29_20440</name>
</gene>
<organism evidence="6 7">
    <name type="scientific">Natronosalvus rutilus</name>
    <dbReference type="NCBI Taxonomy" id="2953753"/>
    <lineage>
        <taxon>Archaea</taxon>
        <taxon>Methanobacteriati</taxon>
        <taxon>Methanobacteriota</taxon>
        <taxon>Stenosarchaea group</taxon>
        <taxon>Halobacteria</taxon>
        <taxon>Halobacteriales</taxon>
        <taxon>Natrialbaceae</taxon>
        <taxon>Natronosalvus</taxon>
    </lineage>
</organism>
<evidence type="ECO:0000256" key="1">
    <source>
        <dbReference type="ARBA" id="ARBA00004141"/>
    </source>
</evidence>
<protein>
    <recommendedName>
        <fullName evidence="5">Probable membrane transporter protein</fullName>
    </recommendedName>
</protein>
<keyword evidence="3 5" id="KW-1133">Transmembrane helix</keyword>
<keyword evidence="4 5" id="KW-0472">Membrane</keyword>
<dbReference type="EMBL" id="CP100357">
    <property type="protein sequence ID" value="UTF55854.1"/>
    <property type="molecule type" value="Genomic_DNA"/>
</dbReference>
<comment type="subcellular location">
    <subcellularLocation>
        <location evidence="5">Cell membrane</location>
        <topology evidence="5">Multi-pass membrane protein</topology>
    </subcellularLocation>
    <subcellularLocation>
        <location evidence="1">Membrane</location>
        <topology evidence="1">Multi-pass membrane protein</topology>
    </subcellularLocation>
</comment>
<dbReference type="Proteomes" id="UP001056855">
    <property type="component" value="Plasmid unnamed2"/>
</dbReference>
<keyword evidence="2 5" id="KW-0812">Transmembrane</keyword>
<keyword evidence="6" id="KW-0614">Plasmid</keyword>
<evidence type="ECO:0000256" key="3">
    <source>
        <dbReference type="ARBA" id="ARBA00022989"/>
    </source>
</evidence>
<dbReference type="InterPro" id="IPR002781">
    <property type="entry name" value="TM_pro_TauE-like"/>
</dbReference>
<keyword evidence="7" id="KW-1185">Reference proteome</keyword>
<feature type="transmembrane region" description="Helical" evidence="5">
    <location>
        <begin position="82"/>
        <end position="102"/>
    </location>
</feature>
<feature type="transmembrane region" description="Helical" evidence="5">
    <location>
        <begin position="240"/>
        <end position="258"/>
    </location>
</feature>
<accession>A0A9E7SVH1</accession>
<dbReference type="RefSeq" id="WP_254161301.1">
    <property type="nucleotide sequence ID" value="NZ_CP100357.1"/>
</dbReference>
<dbReference type="GO" id="GO:0005886">
    <property type="term" value="C:plasma membrane"/>
    <property type="evidence" value="ECO:0007669"/>
    <property type="project" value="UniProtKB-SubCell"/>
</dbReference>